<protein>
    <submittedName>
        <fullName evidence="1">Uncharacterized protein</fullName>
    </submittedName>
</protein>
<gene>
    <name evidence="1" type="ORF">AGR7A_Lc120592</name>
</gene>
<organism evidence="1 2">
    <name type="scientific">Agrobacterium deltaense NCPPB 1641</name>
    <dbReference type="NCBI Taxonomy" id="1183425"/>
    <lineage>
        <taxon>Bacteria</taxon>
        <taxon>Pseudomonadati</taxon>
        <taxon>Pseudomonadota</taxon>
        <taxon>Alphaproteobacteria</taxon>
        <taxon>Hyphomicrobiales</taxon>
        <taxon>Rhizobiaceae</taxon>
        <taxon>Rhizobium/Agrobacterium group</taxon>
        <taxon>Agrobacterium</taxon>
    </lineage>
</organism>
<accession>A0A1S7TYF2</accession>
<evidence type="ECO:0000313" key="1">
    <source>
        <dbReference type="EMBL" id="CVI59561.1"/>
    </source>
</evidence>
<comment type="caution">
    <text evidence="1">The sequence shown here is derived from an EMBL/GenBank/DDBJ whole genome shotgun (WGS) entry which is preliminary data.</text>
</comment>
<keyword evidence="2" id="KW-1185">Reference proteome</keyword>
<dbReference type="AlphaFoldDB" id="A0A1S7TYF2"/>
<evidence type="ECO:0000313" key="2">
    <source>
        <dbReference type="Proteomes" id="UP000192140"/>
    </source>
</evidence>
<proteinExistence type="predicted"/>
<reference evidence="1" key="1">
    <citation type="submission" date="2016-01" db="EMBL/GenBank/DDBJ databases">
        <authorList>
            <person name="Regsiter A."/>
            <person name="william w."/>
        </authorList>
    </citation>
    <scope>NUCLEOTIDE SEQUENCE</scope>
    <source>
        <strain evidence="1">NCPPB 1641</strain>
    </source>
</reference>
<sequence>MKYHPPFGSTDPDAGYVDKNVPGAIRGSAVPAAAIEIPQREIVDLIIKSGLAPSDDNLQLAQAVQAGAVNYVDGGGTANALTAALSPAPVALSPGLVIRVKPSLTNTAKGPTINVNGLGAKPIVYADGIGVSDGEMVSGRIAELVYNGTNFVLSNPWTAILRLSPRAARQTRAFTPGTALTDVTYNVETVVQTIAVTGTTYLDCVAYVAFRNTDAALGNIIGYMKLRQGSTVISTSDYLGCVNNGGLQTSITLRERFYGLDPSLSYTAQLVVMKNTAVGPYNVVDPRILALHE</sequence>
<dbReference type="RefSeq" id="WP_080854316.1">
    <property type="nucleotide sequence ID" value="NZ_LT009776.1"/>
</dbReference>
<name>A0A1S7TYF2_9HYPH</name>
<dbReference type="Proteomes" id="UP000192140">
    <property type="component" value="Unassembled WGS sequence"/>
</dbReference>
<dbReference type="EMBL" id="FCNP01000033">
    <property type="protein sequence ID" value="CVI59561.1"/>
    <property type="molecule type" value="Genomic_DNA"/>
</dbReference>